<dbReference type="SUPFAM" id="SSF49373">
    <property type="entry name" value="Invasin/intimin cell-adhesion fragments"/>
    <property type="match status" value="1"/>
</dbReference>
<gene>
    <name evidence="1" type="ORF">E7Z73_08005</name>
</gene>
<dbReference type="Gene3D" id="2.160.20.20">
    <property type="match status" value="1"/>
</dbReference>
<dbReference type="EMBL" id="SUTE01000062">
    <property type="protein sequence ID" value="MBE6505664.1"/>
    <property type="molecule type" value="Genomic_DNA"/>
</dbReference>
<organism evidence="1 2">
    <name type="scientific">Methanobrevibacter millerae</name>
    <dbReference type="NCBI Taxonomy" id="230361"/>
    <lineage>
        <taxon>Archaea</taxon>
        <taxon>Methanobacteriati</taxon>
        <taxon>Methanobacteriota</taxon>
        <taxon>Methanomada group</taxon>
        <taxon>Methanobacteria</taxon>
        <taxon>Methanobacteriales</taxon>
        <taxon>Methanobacteriaceae</taxon>
        <taxon>Methanobrevibacter</taxon>
    </lineage>
</organism>
<dbReference type="InterPro" id="IPR012332">
    <property type="entry name" value="Autotransporter_pectin_lyase_C"/>
</dbReference>
<dbReference type="RefSeq" id="WP_303737313.1">
    <property type="nucleotide sequence ID" value="NZ_SUTE01000062.1"/>
</dbReference>
<evidence type="ECO:0008006" key="3">
    <source>
        <dbReference type="Google" id="ProtNLM"/>
    </source>
</evidence>
<comment type="caution">
    <text evidence="1">The sequence shown here is derived from an EMBL/GenBank/DDBJ whole genome shotgun (WGS) entry which is preliminary data.</text>
</comment>
<name>A0A8T3VN63_9EURY</name>
<accession>A0A8T3VN63</accession>
<dbReference type="AlphaFoldDB" id="A0A8T3VN63"/>
<evidence type="ECO:0000313" key="1">
    <source>
        <dbReference type="EMBL" id="MBE6505664.1"/>
    </source>
</evidence>
<evidence type="ECO:0000313" key="2">
    <source>
        <dbReference type="Proteomes" id="UP000762703"/>
    </source>
</evidence>
<dbReference type="Gene3D" id="2.60.40.10">
    <property type="entry name" value="Immunoglobulins"/>
    <property type="match status" value="1"/>
</dbReference>
<dbReference type="InterPro" id="IPR013783">
    <property type="entry name" value="Ig-like_fold"/>
</dbReference>
<proteinExistence type="predicted"/>
<protein>
    <recommendedName>
        <fullName evidence="3">Adhesin-like protein</fullName>
    </recommendedName>
</protein>
<reference evidence="1" key="1">
    <citation type="submission" date="2019-04" db="EMBL/GenBank/DDBJ databases">
        <title>Evolution of Biomass-Degrading Anaerobic Consortia Revealed by Metagenomics.</title>
        <authorList>
            <person name="Peng X."/>
        </authorList>
    </citation>
    <scope>NUCLEOTIDE SEQUENCE</scope>
    <source>
        <strain evidence="1">SIG12</strain>
    </source>
</reference>
<dbReference type="Proteomes" id="UP000762703">
    <property type="component" value="Unassembled WGS sequence"/>
</dbReference>
<dbReference type="InterPro" id="IPR008964">
    <property type="entry name" value="Invasin/intimin_cell_adhesion"/>
</dbReference>
<sequence>MDLAGNPLTDTNVTFNINGVFYTRKTNENATAKLNINLGPGEYIITATNPVNNEMYSNTIKVLSVLSASDLSMNYRDGSKFNVTLLDGQGNLYPNQNITFNINGVFYTRTTDSQGVARLNINLQAGNYIITSTYNGLGISNTIKIQGVETSDPITVNGQSVTKANVNYATSSSDTSVVTVTNAGSLNIDNAVIEKSGGDTSNTESSDFTGLNAAVLVNSASFINITNSDITTNAKGANAIFVTGSSSKAYVENVTITTYKDSSRGLDATYSGTIIAHNVSITTSGDHCAAVATDRGEGTLYVYDSALNTNGYGSPSIYSTGNINVYDSTGSATASSIAVIEGKNSITVEGCNFNSYAYGRTTHGIDCCAVMIYQSMSGDASVGLGSFTSKNSVLSVNSASSVYSTAPFFFITNTDASIYLENTVLNYGSGILINVSGNTGEWGKSGSNGGDLTFTSLNQVLSGNIYVDKISTATLSLSSTTLTSAINSANTAKSVSLTLSADSTWSLSGNSYLTVFSDADTSLSNIQSNGYNIYYKSSSNSWLNGATITLNGGGKLIPY</sequence>